<dbReference type="GO" id="GO:0003700">
    <property type="term" value="F:DNA-binding transcription factor activity"/>
    <property type="evidence" value="ECO:0007669"/>
    <property type="project" value="InterPro"/>
</dbReference>
<dbReference type="RefSeq" id="WP_133877400.1">
    <property type="nucleotide sequence ID" value="NZ_BOMD01000045.1"/>
</dbReference>
<dbReference type="GO" id="GO:0043565">
    <property type="term" value="F:sequence-specific DNA binding"/>
    <property type="evidence" value="ECO:0007669"/>
    <property type="project" value="InterPro"/>
</dbReference>
<reference evidence="5 6" key="1">
    <citation type="submission" date="2019-03" db="EMBL/GenBank/DDBJ databases">
        <title>Sequencing the genomes of 1000 actinobacteria strains.</title>
        <authorList>
            <person name="Klenk H.-P."/>
        </authorList>
    </citation>
    <scope>NUCLEOTIDE SEQUENCE [LARGE SCALE GENOMIC DNA]</scope>
    <source>
        <strain evidence="5 6">DSM 43805</strain>
    </source>
</reference>
<dbReference type="Proteomes" id="UP000294901">
    <property type="component" value="Unassembled WGS sequence"/>
</dbReference>
<protein>
    <submittedName>
        <fullName evidence="5">Helix-turn-helix protein</fullName>
    </submittedName>
</protein>
<evidence type="ECO:0000256" key="2">
    <source>
        <dbReference type="ARBA" id="ARBA00023125"/>
    </source>
</evidence>
<evidence type="ECO:0000256" key="1">
    <source>
        <dbReference type="ARBA" id="ARBA00023015"/>
    </source>
</evidence>
<evidence type="ECO:0000259" key="4">
    <source>
        <dbReference type="PROSITE" id="PS01124"/>
    </source>
</evidence>
<gene>
    <name evidence="5" type="ORF">C8E87_6671</name>
</gene>
<name>A0A4V3C5U9_9ACTN</name>
<dbReference type="Pfam" id="PF12833">
    <property type="entry name" value="HTH_18"/>
    <property type="match status" value="1"/>
</dbReference>
<dbReference type="PANTHER" id="PTHR46796:SF15">
    <property type="entry name" value="BLL1074 PROTEIN"/>
    <property type="match status" value="1"/>
</dbReference>
<evidence type="ECO:0000313" key="5">
    <source>
        <dbReference type="EMBL" id="TDO31258.1"/>
    </source>
</evidence>
<dbReference type="EMBL" id="SNWR01000002">
    <property type="protein sequence ID" value="TDO31258.1"/>
    <property type="molecule type" value="Genomic_DNA"/>
</dbReference>
<keyword evidence="6" id="KW-1185">Reference proteome</keyword>
<comment type="caution">
    <text evidence="5">The sequence shown here is derived from an EMBL/GenBank/DDBJ whole genome shotgun (WGS) entry which is preliminary data.</text>
</comment>
<dbReference type="PROSITE" id="PS01124">
    <property type="entry name" value="HTH_ARAC_FAMILY_2"/>
    <property type="match status" value="1"/>
</dbReference>
<evidence type="ECO:0000256" key="3">
    <source>
        <dbReference type="ARBA" id="ARBA00023163"/>
    </source>
</evidence>
<dbReference type="InterPro" id="IPR050204">
    <property type="entry name" value="AraC_XylS_family_regulators"/>
</dbReference>
<sequence length="306" mass="32324">MAVQIHSVPAVLSDEPCEVALRAVCPALRPYVLGLSGFRSGHGRPIAHLLLPLAHPTVIVDFGARSGLVLGARAAATARGETTWGHGISIGLTPLGAAALLGVPMSELGGPAVRLDELLGPGVTELPGRLAAAPSWAERFDLIERVLLHLRTARTASPDRVACSPDPAAWFPDRAVPAACSPDRVACFPDRAVLAAWQRLQRPGPPKVDVLAAELNVTRRRLERGFRQHVGLTPATVARIARFQRVVGRLVSGAGPSEAAADSGYADHPHLARETRAMAGLTPTRLAAYLSTPPVVVANVQDARRR</sequence>
<feature type="domain" description="HTH araC/xylS-type" evidence="4">
    <location>
        <begin position="190"/>
        <end position="289"/>
    </location>
</feature>
<proteinExistence type="predicted"/>
<keyword evidence="1" id="KW-0805">Transcription regulation</keyword>
<accession>A0A4V3C5U9</accession>
<keyword evidence="3" id="KW-0804">Transcription</keyword>
<evidence type="ECO:0000313" key="6">
    <source>
        <dbReference type="Proteomes" id="UP000294901"/>
    </source>
</evidence>
<dbReference type="OrthoDB" id="2559672at2"/>
<dbReference type="PANTHER" id="PTHR46796">
    <property type="entry name" value="HTH-TYPE TRANSCRIPTIONAL ACTIVATOR RHAS-RELATED"/>
    <property type="match status" value="1"/>
</dbReference>
<dbReference type="SMART" id="SM00342">
    <property type="entry name" value="HTH_ARAC"/>
    <property type="match status" value="1"/>
</dbReference>
<dbReference type="Gene3D" id="1.10.10.60">
    <property type="entry name" value="Homeodomain-like"/>
    <property type="match status" value="1"/>
</dbReference>
<dbReference type="InterPro" id="IPR018060">
    <property type="entry name" value="HTH_AraC"/>
</dbReference>
<organism evidence="5 6">
    <name type="scientific">Paractinoplanes brasiliensis</name>
    <dbReference type="NCBI Taxonomy" id="52695"/>
    <lineage>
        <taxon>Bacteria</taxon>
        <taxon>Bacillati</taxon>
        <taxon>Actinomycetota</taxon>
        <taxon>Actinomycetes</taxon>
        <taxon>Micromonosporales</taxon>
        <taxon>Micromonosporaceae</taxon>
        <taxon>Paractinoplanes</taxon>
    </lineage>
</organism>
<keyword evidence="2" id="KW-0238">DNA-binding</keyword>
<dbReference type="AlphaFoldDB" id="A0A4V3C5U9"/>